<evidence type="ECO:0000313" key="2">
    <source>
        <dbReference type="Proteomes" id="UP000321055"/>
    </source>
</evidence>
<reference evidence="1 2" key="1">
    <citation type="submission" date="2018-09" db="EMBL/GenBank/DDBJ databases">
        <title>Metagenome Assembled Genomes from an Advanced Water Purification Facility.</title>
        <authorList>
            <person name="Stamps B.W."/>
            <person name="Spear J.R."/>
        </authorList>
    </citation>
    <scope>NUCLEOTIDE SEQUENCE [LARGE SCALE GENOMIC DNA]</scope>
    <source>
        <strain evidence="1">Bin_54_1</strain>
    </source>
</reference>
<sequence length="243" mass="28378">MKWNVKLLLEDVSCLYGEEQSDLLSPCINSILDRQFYVRFHFQEGMKLLKEFLQDRDDPHALIRLALRKDQDESNEFYLRRKQAKAHMVACMQSMHTLSDTLAHVVYFSTGQNLDTKTCLESKKVLMFSVQKALELDPTKAEIEGLLKQLTEHVDYRYLADIVNHSKHRRIIGTPFSVSMIEDADQPPYGLQLEAFEHEGRIHSSKWLEPFLEREYKRQADLIIQIGEKLNCWVKNKHTLAGP</sequence>
<evidence type="ECO:0000313" key="1">
    <source>
        <dbReference type="EMBL" id="TXI30596.1"/>
    </source>
</evidence>
<gene>
    <name evidence="1" type="ORF">E6Q60_01090</name>
</gene>
<dbReference type="EMBL" id="SSFX01000012">
    <property type="protein sequence ID" value="TXI30596.1"/>
    <property type="molecule type" value="Genomic_DNA"/>
</dbReference>
<name>A0A5C7VY90_9PROT</name>
<organism evidence="1 2">
    <name type="scientific">Nitrosomonas oligotropha</name>
    <dbReference type="NCBI Taxonomy" id="42354"/>
    <lineage>
        <taxon>Bacteria</taxon>
        <taxon>Pseudomonadati</taxon>
        <taxon>Pseudomonadota</taxon>
        <taxon>Betaproteobacteria</taxon>
        <taxon>Nitrosomonadales</taxon>
        <taxon>Nitrosomonadaceae</taxon>
        <taxon>Nitrosomonas</taxon>
    </lineage>
</organism>
<proteinExistence type="predicted"/>
<dbReference type="AlphaFoldDB" id="A0A5C7VY90"/>
<accession>A0A5C7VY90</accession>
<comment type="caution">
    <text evidence="1">The sequence shown here is derived from an EMBL/GenBank/DDBJ whole genome shotgun (WGS) entry which is preliminary data.</text>
</comment>
<dbReference type="Proteomes" id="UP000321055">
    <property type="component" value="Unassembled WGS sequence"/>
</dbReference>
<protein>
    <submittedName>
        <fullName evidence="1">Uncharacterized protein</fullName>
    </submittedName>
</protein>